<dbReference type="CDD" id="cd18113">
    <property type="entry name" value="ATP-synt_F1_alpha_C"/>
    <property type="match status" value="1"/>
</dbReference>
<evidence type="ECO:0000256" key="8">
    <source>
        <dbReference type="ARBA" id="ARBA00022840"/>
    </source>
</evidence>
<evidence type="ECO:0000256" key="3">
    <source>
        <dbReference type="ARBA" id="ARBA00008936"/>
    </source>
</evidence>
<evidence type="ECO:0000256" key="13">
    <source>
        <dbReference type="ARBA" id="ARBA00023310"/>
    </source>
</evidence>
<evidence type="ECO:0000256" key="1">
    <source>
        <dbReference type="ARBA" id="ARBA00003784"/>
    </source>
</evidence>
<evidence type="ECO:0000256" key="14">
    <source>
        <dbReference type="ARBA" id="ARBA00026013"/>
    </source>
</evidence>
<keyword evidence="12 15" id="KW-0139">CF(1)</keyword>
<dbReference type="NCBIfam" id="NF009884">
    <property type="entry name" value="PRK13343.1"/>
    <property type="match status" value="1"/>
</dbReference>
<dbReference type="EC" id="7.1.2.2" evidence="15"/>
<name>A0A7Z2ZS04_9BURK</name>
<dbReference type="SUPFAM" id="SSF52540">
    <property type="entry name" value="P-loop containing nucleoside triphosphate hydrolases"/>
    <property type="match status" value="1"/>
</dbReference>
<feature type="domain" description="ATP synthase alpha subunit C-terminal" evidence="17">
    <location>
        <begin position="382"/>
        <end position="507"/>
    </location>
</feature>
<evidence type="ECO:0000259" key="18">
    <source>
        <dbReference type="Pfam" id="PF02874"/>
    </source>
</evidence>
<dbReference type="InterPro" id="IPR000194">
    <property type="entry name" value="ATPase_F1/V1/A1_a/bsu_nucl-bd"/>
</dbReference>
<keyword evidence="9 15" id="KW-1278">Translocase</keyword>
<evidence type="ECO:0000313" key="20">
    <source>
        <dbReference type="Proteomes" id="UP000502415"/>
    </source>
</evidence>
<dbReference type="PANTHER" id="PTHR48082:SF2">
    <property type="entry name" value="ATP SYNTHASE SUBUNIT ALPHA, MITOCHONDRIAL"/>
    <property type="match status" value="1"/>
</dbReference>
<keyword evidence="13 15" id="KW-0066">ATP synthesis</keyword>
<evidence type="ECO:0000256" key="4">
    <source>
        <dbReference type="ARBA" id="ARBA00022448"/>
    </source>
</evidence>
<dbReference type="InterPro" id="IPR023366">
    <property type="entry name" value="ATP_synth_asu-like_sf"/>
</dbReference>
<dbReference type="InterPro" id="IPR033732">
    <property type="entry name" value="ATP_synth_F1_a_nt-bd_dom"/>
</dbReference>
<dbReference type="Pfam" id="PF00006">
    <property type="entry name" value="ATP-synt_ab"/>
    <property type="match status" value="1"/>
</dbReference>
<dbReference type="InterPro" id="IPR036121">
    <property type="entry name" value="ATPase_F1/V1/A1_a/bsu_N_sf"/>
</dbReference>
<evidence type="ECO:0000313" key="19">
    <source>
        <dbReference type="EMBL" id="QJD99967.1"/>
    </source>
</evidence>
<dbReference type="InterPro" id="IPR000793">
    <property type="entry name" value="ATP_synth_asu_C"/>
</dbReference>
<dbReference type="SUPFAM" id="SSF47917">
    <property type="entry name" value="C-terminal domain of alpha and beta subunits of F1 ATP synthase"/>
    <property type="match status" value="1"/>
</dbReference>
<dbReference type="FunFam" id="3.40.50.300:FF:000002">
    <property type="entry name" value="ATP synthase subunit alpha"/>
    <property type="match status" value="1"/>
</dbReference>
<reference evidence="19 20" key="1">
    <citation type="submission" date="2020-04" db="EMBL/GenBank/DDBJ databases">
        <title>Genome sequencing of novel species.</title>
        <authorList>
            <person name="Heo J."/>
            <person name="Kim S.-J."/>
            <person name="Kim J.-S."/>
            <person name="Hong S.-B."/>
            <person name="Kwon S.-W."/>
        </authorList>
    </citation>
    <scope>NUCLEOTIDE SEQUENCE [LARGE SCALE GENOMIC DNA]</scope>
    <source>
        <strain evidence="19 20">GN2-R2</strain>
    </source>
</reference>
<comment type="function">
    <text evidence="1 15">Produces ATP from ADP in the presence of a proton gradient across the membrane. The alpha chain is a regulatory subunit.</text>
</comment>
<dbReference type="Pfam" id="PF00306">
    <property type="entry name" value="ATP-synt_ab_C"/>
    <property type="match status" value="1"/>
</dbReference>
<comment type="catalytic activity">
    <reaction evidence="15">
        <text>ATP + H2O + 4 H(+)(in) = ADP + phosphate + 5 H(+)(out)</text>
        <dbReference type="Rhea" id="RHEA:57720"/>
        <dbReference type="ChEBI" id="CHEBI:15377"/>
        <dbReference type="ChEBI" id="CHEBI:15378"/>
        <dbReference type="ChEBI" id="CHEBI:30616"/>
        <dbReference type="ChEBI" id="CHEBI:43474"/>
        <dbReference type="ChEBI" id="CHEBI:456216"/>
        <dbReference type="EC" id="7.1.2.2"/>
    </reaction>
</comment>
<dbReference type="PROSITE" id="PS00152">
    <property type="entry name" value="ATPASE_ALPHA_BETA"/>
    <property type="match status" value="1"/>
</dbReference>
<dbReference type="CDD" id="cd01132">
    <property type="entry name" value="F1-ATPase_alpha_CD"/>
    <property type="match status" value="1"/>
</dbReference>
<evidence type="ECO:0000256" key="9">
    <source>
        <dbReference type="ARBA" id="ARBA00022967"/>
    </source>
</evidence>
<evidence type="ECO:0000256" key="6">
    <source>
        <dbReference type="ARBA" id="ARBA00022741"/>
    </source>
</evidence>
<accession>A0A7Z2ZS04</accession>
<evidence type="ECO:0000256" key="12">
    <source>
        <dbReference type="ARBA" id="ARBA00023196"/>
    </source>
</evidence>
<dbReference type="EMBL" id="CP051685">
    <property type="protein sequence ID" value="QJD99967.1"/>
    <property type="molecule type" value="Genomic_DNA"/>
</dbReference>
<evidence type="ECO:0000259" key="17">
    <source>
        <dbReference type="Pfam" id="PF00306"/>
    </source>
</evidence>
<comment type="subunit">
    <text evidence="14">F-type ATPases have 2 components, CF(1) - the catalytic core - and CF(0) - the membrane proton channel. CF(1) has five subunits: alpha(3), beta(3), gamma(1), delta(1), epsilon(1). CF(0) has four main subunits: a(1), b(1), b'(1) and c(9-12).</text>
</comment>
<dbReference type="KEGG" id="mfy:HH212_07985"/>
<keyword evidence="7 15" id="KW-0375">Hydrogen ion transport</keyword>
<dbReference type="PIRSF" id="PIRSF039088">
    <property type="entry name" value="F_ATPase_subunit_alpha"/>
    <property type="match status" value="1"/>
</dbReference>
<evidence type="ECO:0000256" key="11">
    <source>
        <dbReference type="ARBA" id="ARBA00023136"/>
    </source>
</evidence>
<dbReference type="NCBIfam" id="TIGR00962">
    <property type="entry name" value="atpA"/>
    <property type="match status" value="1"/>
</dbReference>
<dbReference type="InterPro" id="IPR027417">
    <property type="entry name" value="P-loop_NTPase"/>
</dbReference>
<gene>
    <name evidence="15" type="primary">atpA</name>
    <name evidence="19" type="ORF">HH212_07985</name>
</gene>
<dbReference type="GO" id="GO:0046933">
    <property type="term" value="F:proton-transporting ATP synthase activity, rotational mechanism"/>
    <property type="evidence" value="ECO:0007669"/>
    <property type="project" value="UniProtKB-UniRule"/>
</dbReference>
<keyword evidence="6 15" id="KW-0547">Nucleotide-binding</keyword>
<proteinExistence type="inferred from homology"/>
<dbReference type="InterPro" id="IPR020003">
    <property type="entry name" value="ATPase_a/bsu_AS"/>
</dbReference>
<dbReference type="InterPro" id="IPR038376">
    <property type="entry name" value="ATP_synth_asu_C_sf"/>
</dbReference>
<dbReference type="CDD" id="cd18116">
    <property type="entry name" value="ATP-synt_F1_alpha_N"/>
    <property type="match status" value="1"/>
</dbReference>
<feature type="domain" description="ATPase F1/V1/A1 complex alpha/beta subunit nucleotide-binding" evidence="16">
    <location>
        <begin position="149"/>
        <end position="375"/>
    </location>
</feature>
<keyword evidence="10 15" id="KW-0406">Ion transport</keyword>
<evidence type="ECO:0000259" key="16">
    <source>
        <dbReference type="Pfam" id="PF00006"/>
    </source>
</evidence>
<dbReference type="GO" id="GO:0005886">
    <property type="term" value="C:plasma membrane"/>
    <property type="evidence" value="ECO:0007669"/>
    <property type="project" value="UniProtKB-SubCell"/>
</dbReference>
<dbReference type="Gene3D" id="3.40.50.300">
    <property type="entry name" value="P-loop containing nucleotide triphosphate hydrolases"/>
    <property type="match status" value="1"/>
</dbReference>
<keyword evidence="5 15" id="KW-1003">Cell membrane</keyword>
<dbReference type="GO" id="GO:0043531">
    <property type="term" value="F:ADP binding"/>
    <property type="evidence" value="ECO:0007669"/>
    <property type="project" value="TreeGrafter"/>
</dbReference>
<dbReference type="Gene3D" id="2.40.30.20">
    <property type="match status" value="1"/>
</dbReference>
<dbReference type="FunFam" id="2.40.30.20:FF:000001">
    <property type="entry name" value="ATP synthase subunit alpha"/>
    <property type="match status" value="1"/>
</dbReference>
<dbReference type="PANTHER" id="PTHR48082">
    <property type="entry name" value="ATP SYNTHASE SUBUNIT ALPHA, MITOCHONDRIAL"/>
    <property type="match status" value="1"/>
</dbReference>
<feature type="domain" description="ATPase F1/V1/A1 complex alpha/beta subunit N-terminal" evidence="18">
    <location>
        <begin position="25"/>
        <end position="92"/>
    </location>
</feature>
<sequence length="511" mass="54706">MQLNSSEISELIKSRIQGLEGQADVRNQGTVISVADGICRIHGLSDVMQGEMLEFPGNTFGLAMNLERDSVGSVILGGYEHISEGDVVKTTGRILEVPIGPELRGRVVNALGQPIDGKGPVTTALTAPIEKIAPGVIARESVSQPMQTGIKSIDAMVPIGRGQRELIIGDRQTGKSAVAVDAIINQKGQDVTCVYVAIGQKASTIKNIVRSLEEHGAMDYTIVVAASASESAAMQYISAYSGCAMGEYFRDRGQDALIVYDDLSKQAVAYRQISLLLRRPPGREAYPGDVFYLHSRLLERAARVNADYVEKFTNGAVTGKTGSLTALPIIETQAGDVSAFVPTNVISITDGQIFLETSLFNAGIRPAINAGISVSRVGGAAQTKVIKNLSGGIRTDLAQYRELAAFAQFASDLDESTRKQLDRGARVTELLKQKQYSPLPISLMAASLFAVNKGYMDDVEVKRVLDFEHGLHNHLKSSHGALLSKIEQAKALDKDGEAALAAAVGDFKKSF</sequence>
<evidence type="ECO:0000256" key="2">
    <source>
        <dbReference type="ARBA" id="ARBA00004170"/>
    </source>
</evidence>
<comment type="subcellular location">
    <subcellularLocation>
        <location evidence="15">Cell membrane</location>
        <topology evidence="15">Peripheral membrane protein</topology>
    </subcellularLocation>
    <subcellularLocation>
        <location evidence="2">Membrane</location>
        <topology evidence="2">Peripheral membrane protein</topology>
    </subcellularLocation>
</comment>
<dbReference type="InterPro" id="IPR005294">
    <property type="entry name" value="ATP_synth_F1_asu"/>
</dbReference>
<keyword evidence="8 15" id="KW-0067">ATP-binding</keyword>
<dbReference type="AlphaFoldDB" id="A0A7Z2ZS04"/>
<dbReference type="Gene3D" id="1.20.150.20">
    <property type="entry name" value="ATP synthase alpha/beta chain, C-terminal domain"/>
    <property type="match status" value="1"/>
</dbReference>
<evidence type="ECO:0000256" key="15">
    <source>
        <dbReference type="HAMAP-Rule" id="MF_01346"/>
    </source>
</evidence>
<organism evidence="19 20">
    <name type="scientific">Massilia forsythiae</name>
    <dbReference type="NCBI Taxonomy" id="2728020"/>
    <lineage>
        <taxon>Bacteria</taxon>
        <taxon>Pseudomonadati</taxon>
        <taxon>Pseudomonadota</taxon>
        <taxon>Betaproteobacteria</taxon>
        <taxon>Burkholderiales</taxon>
        <taxon>Oxalobacteraceae</taxon>
        <taxon>Telluria group</taxon>
        <taxon>Massilia</taxon>
    </lineage>
</organism>
<dbReference type="GO" id="GO:0005524">
    <property type="term" value="F:ATP binding"/>
    <property type="evidence" value="ECO:0007669"/>
    <property type="project" value="UniProtKB-UniRule"/>
</dbReference>
<dbReference type="SUPFAM" id="SSF50615">
    <property type="entry name" value="N-terminal domain of alpha and beta subunits of F1 ATP synthase"/>
    <property type="match status" value="1"/>
</dbReference>
<keyword evidence="4 15" id="KW-0813">Transport</keyword>
<keyword evidence="20" id="KW-1185">Reference proteome</keyword>
<feature type="site" description="Required for activity" evidence="15">
    <location>
        <position position="373"/>
    </location>
</feature>
<dbReference type="FunFam" id="1.20.150.20:FF:000001">
    <property type="entry name" value="ATP synthase subunit alpha"/>
    <property type="match status" value="1"/>
</dbReference>
<feature type="binding site" evidence="15">
    <location>
        <begin position="169"/>
        <end position="176"/>
    </location>
    <ligand>
        <name>ATP</name>
        <dbReference type="ChEBI" id="CHEBI:30616"/>
    </ligand>
</feature>
<keyword evidence="11 15" id="KW-0472">Membrane</keyword>
<comment type="similarity">
    <text evidence="3 15">Belongs to the ATPase alpha/beta chains family.</text>
</comment>
<evidence type="ECO:0000256" key="10">
    <source>
        <dbReference type="ARBA" id="ARBA00023065"/>
    </source>
</evidence>
<dbReference type="Proteomes" id="UP000502415">
    <property type="component" value="Chromosome"/>
</dbReference>
<dbReference type="Pfam" id="PF02874">
    <property type="entry name" value="ATP-synt_ab_N"/>
    <property type="match status" value="1"/>
</dbReference>
<evidence type="ECO:0000256" key="7">
    <source>
        <dbReference type="ARBA" id="ARBA00022781"/>
    </source>
</evidence>
<protein>
    <recommendedName>
        <fullName evidence="15">ATP synthase subunit alpha</fullName>
        <ecNumber evidence="15">7.1.2.2</ecNumber>
    </recommendedName>
    <alternativeName>
        <fullName evidence="15">ATP synthase F1 sector subunit alpha</fullName>
    </alternativeName>
    <alternativeName>
        <fullName evidence="15">F-ATPase subunit alpha</fullName>
    </alternativeName>
</protein>
<dbReference type="RefSeq" id="WP_169434916.1">
    <property type="nucleotide sequence ID" value="NZ_CP051685.1"/>
</dbReference>
<dbReference type="HAMAP" id="MF_01346">
    <property type="entry name" value="ATP_synth_alpha_bact"/>
    <property type="match status" value="1"/>
</dbReference>
<dbReference type="InterPro" id="IPR004100">
    <property type="entry name" value="ATPase_F1/V1/A1_a/bsu_N"/>
</dbReference>
<dbReference type="GO" id="GO:0045259">
    <property type="term" value="C:proton-transporting ATP synthase complex"/>
    <property type="evidence" value="ECO:0007669"/>
    <property type="project" value="UniProtKB-KW"/>
</dbReference>
<evidence type="ECO:0000256" key="5">
    <source>
        <dbReference type="ARBA" id="ARBA00022475"/>
    </source>
</evidence>